<dbReference type="Proteomes" id="UP001527882">
    <property type="component" value="Unassembled WGS sequence"/>
</dbReference>
<proteinExistence type="inferred from homology"/>
<dbReference type="Pfam" id="PF00106">
    <property type="entry name" value="adh_short"/>
    <property type="match status" value="1"/>
</dbReference>
<evidence type="ECO:0000313" key="4">
    <source>
        <dbReference type="EMBL" id="MCZ8514068.1"/>
    </source>
</evidence>
<evidence type="ECO:0000256" key="2">
    <source>
        <dbReference type="ARBA" id="ARBA00023002"/>
    </source>
</evidence>
<evidence type="ECO:0000313" key="5">
    <source>
        <dbReference type="Proteomes" id="UP001527882"/>
    </source>
</evidence>
<dbReference type="Gene3D" id="3.40.50.720">
    <property type="entry name" value="NAD(P)-binding Rossmann-like Domain"/>
    <property type="match status" value="1"/>
</dbReference>
<dbReference type="PANTHER" id="PTHR44196">
    <property type="entry name" value="DEHYDROGENASE/REDUCTASE SDR FAMILY MEMBER 7B"/>
    <property type="match status" value="1"/>
</dbReference>
<dbReference type="PRINTS" id="PR00080">
    <property type="entry name" value="SDRFAMILY"/>
</dbReference>
<dbReference type="PANTHER" id="PTHR44196:SF2">
    <property type="entry name" value="SHORT-CHAIN DEHYDROGENASE-RELATED"/>
    <property type="match status" value="1"/>
</dbReference>
<gene>
    <name evidence="4" type="ORF">O9H85_16880</name>
</gene>
<evidence type="ECO:0000256" key="3">
    <source>
        <dbReference type="RuleBase" id="RU000363"/>
    </source>
</evidence>
<dbReference type="PRINTS" id="PR00081">
    <property type="entry name" value="GDHRDH"/>
</dbReference>
<dbReference type="RefSeq" id="WP_269882586.1">
    <property type="nucleotide sequence ID" value="NZ_JAQAGZ010000010.1"/>
</dbReference>
<dbReference type="InterPro" id="IPR036291">
    <property type="entry name" value="NAD(P)-bd_dom_sf"/>
</dbReference>
<evidence type="ECO:0000256" key="1">
    <source>
        <dbReference type="ARBA" id="ARBA00006484"/>
    </source>
</evidence>
<name>A0ABT4QAZ9_9BACL</name>
<keyword evidence="2" id="KW-0560">Oxidoreductase</keyword>
<sequence length="259" mass="27740">MHKGTALITGASSGIGKELAERFARDGHDLVLVARSAAKLEELAVSLRQTYGVNVLISVQDLAKPEAPRLLEEELRGLGIAPDVLVNNAGYGLYGPFLETDMADELSMIDLNVRALTELMKRFVPGMVQRGRGGILNVASVASFEPGPLMAVYYGTKAYVLSLTEALENELCGTGVTVTALCPGPTATGFGERAQLGASKLFKSGVMDVAAVAEEGYQGFKRGKTIVVPGLQYKLLTKLVGFLPRKLVTKIVRQMQERV</sequence>
<dbReference type="SUPFAM" id="SSF51735">
    <property type="entry name" value="NAD(P)-binding Rossmann-fold domains"/>
    <property type="match status" value="1"/>
</dbReference>
<accession>A0ABT4QAZ9</accession>
<protein>
    <submittedName>
        <fullName evidence="4">SDR family oxidoreductase</fullName>
    </submittedName>
</protein>
<reference evidence="4 5" key="1">
    <citation type="submission" date="2022-12" db="EMBL/GenBank/DDBJ databases">
        <title>Draft genome sequence of Paenibacillus sp. dW9.</title>
        <authorList>
            <person name="Choi E.-W."/>
            <person name="Kim D.-U."/>
        </authorList>
    </citation>
    <scope>NUCLEOTIDE SEQUENCE [LARGE SCALE GENOMIC DNA]</scope>
    <source>
        <strain evidence="5">dW9</strain>
    </source>
</reference>
<dbReference type="PIRSF" id="PIRSF000126">
    <property type="entry name" value="11-beta-HSD1"/>
    <property type="match status" value="1"/>
</dbReference>
<comment type="caution">
    <text evidence="4">The sequence shown here is derived from an EMBL/GenBank/DDBJ whole genome shotgun (WGS) entry which is preliminary data.</text>
</comment>
<keyword evidence="5" id="KW-1185">Reference proteome</keyword>
<dbReference type="InterPro" id="IPR002347">
    <property type="entry name" value="SDR_fam"/>
</dbReference>
<dbReference type="EMBL" id="JAQAGZ010000010">
    <property type="protein sequence ID" value="MCZ8514068.1"/>
    <property type="molecule type" value="Genomic_DNA"/>
</dbReference>
<dbReference type="CDD" id="cd05233">
    <property type="entry name" value="SDR_c"/>
    <property type="match status" value="1"/>
</dbReference>
<organism evidence="4 5">
    <name type="scientific">Paenibacillus gyeongsangnamensis</name>
    <dbReference type="NCBI Taxonomy" id="3388067"/>
    <lineage>
        <taxon>Bacteria</taxon>
        <taxon>Bacillati</taxon>
        <taxon>Bacillota</taxon>
        <taxon>Bacilli</taxon>
        <taxon>Bacillales</taxon>
        <taxon>Paenibacillaceae</taxon>
        <taxon>Paenibacillus</taxon>
    </lineage>
</organism>
<comment type="similarity">
    <text evidence="1 3">Belongs to the short-chain dehydrogenases/reductases (SDR) family.</text>
</comment>